<keyword evidence="1" id="KW-1133">Transmembrane helix</keyword>
<organism evidence="2 3">
    <name type="scientific">Flagellimonas nanhaiensis</name>
    <dbReference type="NCBI Taxonomy" id="2292706"/>
    <lineage>
        <taxon>Bacteria</taxon>
        <taxon>Pseudomonadati</taxon>
        <taxon>Bacteroidota</taxon>
        <taxon>Flavobacteriia</taxon>
        <taxon>Flavobacteriales</taxon>
        <taxon>Flavobacteriaceae</taxon>
        <taxon>Flagellimonas</taxon>
    </lineage>
</organism>
<dbReference type="Pfam" id="PF19992">
    <property type="entry name" value="DUF6427"/>
    <property type="match status" value="1"/>
</dbReference>
<name>A0A371JQQ8_9FLAO</name>
<feature type="transmembrane region" description="Helical" evidence="1">
    <location>
        <begin position="12"/>
        <end position="30"/>
    </location>
</feature>
<protein>
    <recommendedName>
        <fullName evidence="4">Beta-carotene 15,15'-monooxygenase</fullName>
    </recommendedName>
</protein>
<dbReference type="OrthoDB" id="1439867at2"/>
<gene>
    <name evidence="2" type="ORF">DX873_10830</name>
</gene>
<keyword evidence="3" id="KW-1185">Reference proteome</keyword>
<proteinExistence type="predicted"/>
<feature type="transmembrane region" description="Helical" evidence="1">
    <location>
        <begin position="288"/>
        <end position="306"/>
    </location>
</feature>
<dbReference type="Proteomes" id="UP000261828">
    <property type="component" value="Unassembled WGS sequence"/>
</dbReference>
<feature type="transmembrane region" description="Helical" evidence="1">
    <location>
        <begin position="209"/>
        <end position="227"/>
    </location>
</feature>
<feature type="transmembrane region" description="Helical" evidence="1">
    <location>
        <begin position="127"/>
        <end position="153"/>
    </location>
</feature>
<keyword evidence="1" id="KW-0812">Transmembrane</keyword>
<feature type="transmembrane region" description="Helical" evidence="1">
    <location>
        <begin position="71"/>
        <end position="90"/>
    </location>
</feature>
<accession>A0A371JQQ8</accession>
<dbReference type="RefSeq" id="WP_116184452.1">
    <property type="nucleotide sequence ID" value="NZ_QTJX01000002.1"/>
</dbReference>
<evidence type="ECO:0008006" key="4">
    <source>
        <dbReference type="Google" id="ProtNLM"/>
    </source>
</evidence>
<evidence type="ECO:0000313" key="3">
    <source>
        <dbReference type="Proteomes" id="UP000261828"/>
    </source>
</evidence>
<feature type="transmembrane region" description="Helical" evidence="1">
    <location>
        <begin position="239"/>
        <end position="257"/>
    </location>
</feature>
<feature type="transmembrane region" description="Helical" evidence="1">
    <location>
        <begin position="165"/>
        <end position="189"/>
    </location>
</feature>
<dbReference type="EMBL" id="QTJX01000002">
    <property type="protein sequence ID" value="RDY59839.1"/>
    <property type="molecule type" value="Genomic_DNA"/>
</dbReference>
<keyword evidence="1" id="KW-0472">Membrane</keyword>
<evidence type="ECO:0000313" key="2">
    <source>
        <dbReference type="EMBL" id="RDY59839.1"/>
    </source>
</evidence>
<feature type="transmembrane region" description="Helical" evidence="1">
    <location>
        <begin position="263"/>
        <end position="281"/>
    </location>
</feature>
<dbReference type="InterPro" id="IPR045625">
    <property type="entry name" value="DUF6427"/>
</dbReference>
<feature type="transmembrane region" description="Helical" evidence="1">
    <location>
        <begin position="42"/>
        <end position="59"/>
    </location>
</feature>
<evidence type="ECO:0000256" key="1">
    <source>
        <dbReference type="SAM" id="Phobius"/>
    </source>
</evidence>
<dbReference type="AlphaFoldDB" id="A0A371JQQ8"/>
<reference evidence="2 3" key="1">
    <citation type="submission" date="2018-08" db="EMBL/GenBank/DDBJ databases">
        <title>Muricauda nanhaiensis sp. nov., isolated from seawater of the South China Sea.</title>
        <authorList>
            <person name="Dang Y."/>
        </authorList>
    </citation>
    <scope>NUCLEOTIDE SEQUENCE [LARGE SCALE GENOMIC DNA]</scope>
    <source>
        <strain evidence="2 3">SM1704</strain>
    </source>
</reference>
<feature type="transmembrane region" description="Helical" evidence="1">
    <location>
        <begin position="97"/>
        <end position="115"/>
    </location>
</feature>
<sequence>MFSSFFGKTKPINYIVLSVFLFLFYLLDLLFQVDGKIGEVDIAVELMAFVALLLSIFVINQIVRTEKVTDFNSYAMLFFVLLIVAFSDVLMDKKAIFANLFLLIAVWRLLAIKSIRNVKHKVFDGAFLITVASLFYDWALIFMILVFVVINVYDRKTFKNWLVPFLAMITVFILSFTVLKLLNALSFYKEHYRFTFDFLNDGFFTRPDIIKFLIYASLIFVVVFFVFLRTRKIGGGKLIVLRLVFLAFIFATTITLFKSGNASPVLLTFFPASVFLANYLEGIKRAKLQELVTGLCLGISLLLFLLELNL</sequence>
<comment type="caution">
    <text evidence="2">The sequence shown here is derived from an EMBL/GenBank/DDBJ whole genome shotgun (WGS) entry which is preliminary data.</text>
</comment>